<sequence length="133" mass="15594">MKDMDEILNATAKDFYFIGERLKLIREELIENDDVEDKRSSIFSRKNMAERFGVDYQTITNVERGPLSLTTIKLILYYYSLGYNPMWIMSPDNEFITKHNVGENVVYQSDVQDQYKELESSIVTALSLFKENL</sequence>
<evidence type="ECO:0000313" key="1">
    <source>
        <dbReference type="EMBL" id="SNZ01428.1"/>
    </source>
</evidence>
<dbReference type="RefSeq" id="WP_097046875.1">
    <property type="nucleotide sequence ID" value="NZ_OBEH01000005.1"/>
</dbReference>
<keyword evidence="2" id="KW-1185">Reference proteome</keyword>
<protein>
    <submittedName>
        <fullName evidence="1">Uncharacterized protein</fullName>
    </submittedName>
</protein>
<dbReference type="Proteomes" id="UP000219048">
    <property type="component" value="Unassembled WGS sequence"/>
</dbReference>
<dbReference type="SUPFAM" id="SSF47413">
    <property type="entry name" value="lambda repressor-like DNA-binding domains"/>
    <property type="match status" value="1"/>
</dbReference>
<dbReference type="Gene3D" id="1.10.260.40">
    <property type="entry name" value="lambda repressor-like DNA-binding domains"/>
    <property type="match status" value="1"/>
</dbReference>
<dbReference type="AlphaFoldDB" id="A0A285MWD8"/>
<accession>A0A285MWD8</accession>
<proteinExistence type="predicted"/>
<reference evidence="2" key="1">
    <citation type="submission" date="2017-09" db="EMBL/GenBank/DDBJ databases">
        <authorList>
            <person name="Varghese N."/>
            <person name="Submissions S."/>
        </authorList>
    </citation>
    <scope>NUCLEOTIDE SEQUENCE [LARGE SCALE GENOMIC DNA]</scope>
    <source>
        <strain evidence="2">DSM 25885</strain>
    </source>
</reference>
<dbReference type="InterPro" id="IPR001387">
    <property type="entry name" value="Cro/C1-type_HTH"/>
</dbReference>
<dbReference type="InterPro" id="IPR010982">
    <property type="entry name" value="Lambda_DNA-bd_dom_sf"/>
</dbReference>
<dbReference type="EMBL" id="OBEH01000005">
    <property type="protein sequence ID" value="SNZ01428.1"/>
    <property type="molecule type" value="Genomic_DNA"/>
</dbReference>
<dbReference type="GO" id="GO:0003677">
    <property type="term" value="F:DNA binding"/>
    <property type="evidence" value="ECO:0007669"/>
    <property type="project" value="InterPro"/>
</dbReference>
<organism evidence="1 2">
    <name type="scientific">Flagellimonas pacifica</name>
    <dbReference type="NCBI Taxonomy" id="1247520"/>
    <lineage>
        <taxon>Bacteria</taxon>
        <taxon>Pseudomonadati</taxon>
        <taxon>Bacteroidota</taxon>
        <taxon>Flavobacteriia</taxon>
        <taxon>Flavobacteriales</taxon>
        <taxon>Flavobacteriaceae</taxon>
        <taxon>Flagellimonas</taxon>
    </lineage>
</organism>
<dbReference type="OrthoDB" id="1440474at2"/>
<evidence type="ECO:0000313" key="2">
    <source>
        <dbReference type="Proteomes" id="UP000219048"/>
    </source>
</evidence>
<name>A0A285MWD8_9FLAO</name>
<dbReference type="CDD" id="cd00093">
    <property type="entry name" value="HTH_XRE"/>
    <property type="match status" value="1"/>
</dbReference>
<gene>
    <name evidence="1" type="ORF">SAMN06265377_3267</name>
</gene>